<dbReference type="CDD" id="cd13666">
    <property type="entry name" value="PBP2_TRAP_DctP_like_1"/>
    <property type="match status" value="1"/>
</dbReference>
<dbReference type="PANTHER" id="PTHR33376">
    <property type="match status" value="1"/>
</dbReference>
<dbReference type="Proteomes" id="UP000194137">
    <property type="component" value="Chromosome"/>
</dbReference>
<dbReference type="InterPro" id="IPR018389">
    <property type="entry name" value="DctP_fam"/>
</dbReference>
<comment type="similarity">
    <text evidence="1">Belongs to the bacterial solute-binding protein 7 family.</text>
</comment>
<dbReference type="NCBIfam" id="NF037995">
    <property type="entry name" value="TRAP_S1"/>
    <property type="match status" value="1"/>
</dbReference>
<evidence type="ECO:0000256" key="1">
    <source>
        <dbReference type="ARBA" id="ARBA00009023"/>
    </source>
</evidence>
<keyword evidence="3" id="KW-0732">Signal</keyword>
<dbReference type="AlphaFoldDB" id="A0A1W6ZU71"/>
<evidence type="ECO:0008006" key="6">
    <source>
        <dbReference type="Google" id="ProtNLM"/>
    </source>
</evidence>
<protein>
    <recommendedName>
        <fullName evidence="6">C4-dicarboxylate ABC transporter substrate-binding protein</fullName>
    </recommendedName>
</protein>
<evidence type="ECO:0000313" key="5">
    <source>
        <dbReference type="Proteomes" id="UP000194137"/>
    </source>
</evidence>
<organism evidence="4 5">
    <name type="scientific">Pseudorhodoplanes sinuspersici</name>
    <dbReference type="NCBI Taxonomy" id="1235591"/>
    <lineage>
        <taxon>Bacteria</taxon>
        <taxon>Pseudomonadati</taxon>
        <taxon>Pseudomonadota</taxon>
        <taxon>Alphaproteobacteria</taxon>
        <taxon>Hyphomicrobiales</taxon>
        <taxon>Pseudorhodoplanes</taxon>
    </lineage>
</organism>
<dbReference type="Pfam" id="PF03480">
    <property type="entry name" value="DctP"/>
    <property type="match status" value="1"/>
</dbReference>
<dbReference type="Gene3D" id="3.40.190.170">
    <property type="entry name" value="Bacterial extracellular solute-binding protein, family 7"/>
    <property type="match status" value="1"/>
</dbReference>
<dbReference type="STRING" id="1235591.CAK95_18530"/>
<dbReference type="EMBL" id="CP021112">
    <property type="protein sequence ID" value="ARQ00863.1"/>
    <property type="molecule type" value="Genomic_DNA"/>
</dbReference>
<gene>
    <name evidence="4" type="ORF">CAK95_18530</name>
</gene>
<dbReference type="SUPFAM" id="SSF53850">
    <property type="entry name" value="Periplasmic binding protein-like II"/>
    <property type="match status" value="1"/>
</dbReference>
<accession>A0A1W6ZU71</accession>
<evidence type="ECO:0000313" key="4">
    <source>
        <dbReference type="EMBL" id="ARQ00863.1"/>
    </source>
</evidence>
<keyword evidence="2" id="KW-0813">Transport</keyword>
<name>A0A1W6ZU71_9HYPH</name>
<reference evidence="4 5" key="1">
    <citation type="submission" date="2017-05" db="EMBL/GenBank/DDBJ databases">
        <title>Full genome sequence of Pseudorhodoplanes sinuspersici.</title>
        <authorList>
            <person name="Dastgheib S.M.M."/>
            <person name="Shavandi M."/>
            <person name="Tirandaz H."/>
        </authorList>
    </citation>
    <scope>NUCLEOTIDE SEQUENCE [LARGE SCALE GENOMIC DNA]</scope>
    <source>
        <strain evidence="4 5">RIPI110</strain>
    </source>
</reference>
<dbReference type="KEGG" id="psin:CAK95_18530"/>
<proteinExistence type="inferred from homology"/>
<sequence length="448" mass="49325">MPGIQVFLPKSQVVDGRDKPGHDERNRAMTGEICHHFMREGRLNCWISNDSLVPKTPKDRTEKSAHTGRRKTMIAHRSISFSGMALAASLLAAQHANAQELIFGSWTPAREYQNAQVMPDLFKTIEKETNGQIKWKLVPGGQLADGKTTFTAVKDGLIQGGLAVPTYVPNTVPALFIIYSTVIVGHNDVIATSAAAMETVYFNCPDCLDEVRKLNAVPLGGWTTPAYVLACREPVKSLADLKGKRVRATGGNAEMFKLAGAVPVGATLVEAVSLLQRGGLDCQHGIADWLRTFGYADFAKYVTDAPLGITGPAIGMFLNRDTWNKFTPEQKRLHMKQAAWMSAKMMIGNFIISEEQGLQTVIKDKGVQMIKPDADFEKVTSEYKKGERARNIEVGKNFGLKDPGAIIDAYEKNVEKWRKLSGTVGRDIDKLADLLDKEIYSKVDLSKL</sequence>
<dbReference type="InterPro" id="IPR038404">
    <property type="entry name" value="TRAP_DctP_sf"/>
</dbReference>
<dbReference type="GO" id="GO:0055085">
    <property type="term" value="P:transmembrane transport"/>
    <property type="evidence" value="ECO:0007669"/>
    <property type="project" value="InterPro"/>
</dbReference>
<dbReference type="PANTHER" id="PTHR33376:SF7">
    <property type="entry name" value="C4-DICARBOXYLATE-BINDING PROTEIN DCTB"/>
    <property type="match status" value="1"/>
</dbReference>
<evidence type="ECO:0000256" key="2">
    <source>
        <dbReference type="ARBA" id="ARBA00022448"/>
    </source>
</evidence>
<keyword evidence="5" id="KW-1185">Reference proteome</keyword>
<evidence type="ECO:0000256" key="3">
    <source>
        <dbReference type="ARBA" id="ARBA00022729"/>
    </source>
</evidence>